<reference evidence="3 4" key="1">
    <citation type="submission" date="2020-07" db="EMBL/GenBank/DDBJ databases">
        <authorList>
            <person name="Feng X."/>
        </authorList>
    </citation>
    <scope>NUCLEOTIDE SEQUENCE [LARGE SCALE GENOMIC DNA]</scope>
    <source>
        <strain evidence="3 4">JCM23202</strain>
    </source>
</reference>
<dbReference type="SUPFAM" id="SSF56112">
    <property type="entry name" value="Protein kinase-like (PK-like)"/>
    <property type="match status" value="1"/>
</dbReference>
<dbReference type="PANTHER" id="PTHR12149">
    <property type="entry name" value="FRUCTOSAMINE 3 KINASE-RELATED PROTEIN"/>
    <property type="match status" value="1"/>
</dbReference>
<comment type="caution">
    <text evidence="3">The sequence shown here is derived from an EMBL/GenBank/DDBJ whole genome shotgun (WGS) entry which is preliminary data.</text>
</comment>
<dbReference type="PANTHER" id="PTHR12149:SF8">
    <property type="entry name" value="PROTEIN-RIBULOSAMINE 3-KINASE"/>
    <property type="match status" value="1"/>
</dbReference>
<accession>A0A7X1E930</accession>
<dbReference type="AlphaFoldDB" id="A0A7X1E930"/>
<dbReference type="GO" id="GO:0016301">
    <property type="term" value="F:kinase activity"/>
    <property type="evidence" value="ECO:0007669"/>
    <property type="project" value="UniProtKB-UniRule"/>
</dbReference>
<dbReference type="Gene3D" id="3.90.1200.10">
    <property type="match status" value="1"/>
</dbReference>
<proteinExistence type="inferred from homology"/>
<evidence type="ECO:0000256" key="1">
    <source>
        <dbReference type="ARBA" id="ARBA00009460"/>
    </source>
</evidence>
<comment type="similarity">
    <text evidence="1 2">Belongs to the fructosamine kinase family.</text>
</comment>
<dbReference type="InterPro" id="IPR016477">
    <property type="entry name" value="Fructo-/Ketosamine-3-kinase"/>
</dbReference>
<keyword evidence="2" id="KW-0808">Transferase</keyword>
<dbReference type="PIRSF" id="PIRSF006221">
    <property type="entry name" value="Ketosamine-3-kinase"/>
    <property type="match status" value="1"/>
</dbReference>
<protein>
    <submittedName>
        <fullName evidence="3">Fructosamine kinase family protein</fullName>
    </submittedName>
</protein>
<evidence type="ECO:0000256" key="2">
    <source>
        <dbReference type="PIRNR" id="PIRNR006221"/>
    </source>
</evidence>
<keyword evidence="4" id="KW-1185">Reference proteome</keyword>
<dbReference type="InterPro" id="IPR011009">
    <property type="entry name" value="Kinase-like_dom_sf"/>
</dbReference>
<evidence type="ECO:0000313" key="4">
    <source>
        <dbReference type="Proteomes" id="UP000526501"/>
    </source>
</evidence>
<evidence type="ECO:0000313" key="3">
    <source>
        <dbReference type="EMBL" id="MBC2606768.1"/>
    </source>
</evidence>
<keyword evidence="2 3" id="KW-0418">Kinase</keyword>
<dbReference type="EMBL" id="JACHVC010000012">
    <property type="protein sequence ID" value="MBC2606768.1"/>
    <property type="molecule type" value="Genomic_DNA"/>
</dbReference>
<dbReference type="Gene3D" id="3.30.200.20">
    <property type="entry name" value="Phosphorylase Kinase, domain 1"/>
    <property type="match status" value="1"/>
</dbReference>
<dbReference type="RefSeq" id="WP_185660632.1">
    <property type="nucleotide sequence ID" value="NZ_CAWPOO010000012.1"/>
</dbReference>
<name>A0A7X1E930_9BACT</name>
<dbReference type="Pfam" id="PF03881">
    <property type="entry name" value="Fructosamin_kin"/>
    <property type="match status" value="1"/>
</dbReference>
<organism evidence="3 4">
    <name type="scientific">Pelagicoccus albus</name>
    <dbReference type="NCBI Taxonomy" id="415222"/>
    <lineage>
        <taxon>Bacteria</taxon>
        <taxon>Pseudomonadati</taxon>
        <taxon>Verrucomicrobiota</taxon>
        <taxon>Opitutia</taxon>
        <taxon>Puniceicoccales</taxon>
        <taxon>Pelagicoccaceae</taxon>
        <taxon>Pelagicoccus</taxon>
    </lineage>
</organism>
<sequence>MEEDKARIEAAISEQLGTIFQIESQKALGGGCINDAYCLQGDGHRFFLKSNRPDFSSAFSSEAEALNELADTQTVRVPKVLASFESSNKSYLILEYIEPARSGSRDWAKLGRQLAELHKIQKPFFGWKRDNFIGATPQPNPRGENWDEFFKEHRLKRMLTLCQKLGYRIPGADQLLQTLPDFFESYAPQPSLLHGDLWSGNVAFDSDGAPFVFDPASYYGDRETDLAFTEFFGGFSPEFYTAYQDAFPLAAGYEKRKILYNLYHCLNHLYLFGSSYSFQAEQMVRQLLE</sequence>
<dbReference type="Proteomes" id="UP000526501">
    <property type="component" value="Unassembled WGS sequence"/>
</dbReference>
<gene>
    <name evidence="3" type="ORF">H5P27_12010</name>
</gene>